<evidence type="ECO:0000313" key="3">
    <source>
        <dbReference type="Proteomes" id="UP000199361"/>
    </source>
</evidence>
<reference evidence="2 3" key="1">
    <citation type="submission" date="2016-10" db="EMBL/GenBank/DDBJ databases">
        <authorList>
            <person name="de Groot N.N."/>
        </authorList>
    </citation>
    <scope>NUCLEOTIDE SEQUENCE [LARGE SCALE GENOMIC DNA]</scope>
    <source>
        <strain evidence="2 3">CGMCC 4.5598</strain>
    </source>
</reference>
<feature type="coiled-coil region" evidence="1">
    <location>
        <begin position="51"/>
        <end position="78"/>
    </location>
</feature>
<keyword evidence="3" id="KW-1185">Reference proteome</keyword>
<name>A0A1I0LU46_9ACTN</name>
<protein>
    <submittedName>
        <fullName evidence="2">Uncharacterized protein</fullName>
    </submittedName>
</protein>
<dbReference type="STRING" id="568860.SAMN05421811_12776"/>
<accession>A0A1I0LU46</accession>
<dbReference type="Proteomes" id="UP000199361">
    <property type="component" value="Unassembled WGS sequence"/>
</dbReference>
<evidence type="ECO:0000313" key="2">
    <source>
        <dbReference type="EMBL" id="SEU46552.1"/>
    </source>
</evidence>
<dbReference type="AlphaFoldDB" id="A0A1I0LU46"/>
<organism evidence="2 3">
    <name type="scientific">Nonomuraea wenchangensis</name>
    <dbReference type="NCBI Taxonomy" id="568860"/>
    <lineage>
        <taxon>Bacteria</taxon>
        <taxon>Bacillati</taxon>
        <taxon>Actinomycetota</taxon>
        <taxon>Actinomycetes</taxon>
        <taxon>Streptosporangiales</taxon>
        <taxon>Streptosporangiaceae</taxon>
        <taxon>Nonomuraea</taxon>
    </lineage>
</organism>
<sequence length="133" mass="14061">MTGMTTVTLNADGPHSSGYTLEVAQAVAEGMRVLNYATREGADGLESPADVASVAGEIRAAAERLDQLTRQLGEFLARHQAEGELRVTHGPYEGHPEQAVAAAQSSLDQALEAAKHLAHAWRAVHNTTSAISF</sequence>
<proteinExistence type="predicted"/>
<evidence type="ECO:0000256" key="1">
    <source>
        <dbReference type="SAM" id="Coils"/>
    </source>
</evidence>
<dbReference type="EMBL" id="FOHX01000027">
    <property type="protein sequence ID" value="SEU46552.1"/>
    <property type="molecule type" value="Genomic_DNA"/>
</dbReference>
<gene>
    <name evidence="2" type="ORF">SAMN05421811_12776</name>
</gene>
<keyword evidence="1" id="KW-0175">Coiled coil</keyword>